<accession>A0A915I9Z2</accession>
<keyword evidence="1" id="KW-1185">Reference proteome</keyword>
<organism evidence="1 2">
    <name type="scientific">Romanomermis culicivorax</name>
    <name type="common">Nematode worm</name>
    <dbReference type="NCBI Taxonomy" id="13658"/>
    <lineage>
        <taxon>Eukaryota</taxon>
        <taxon>Metazoa</taxon>
        <taxon>Ecdysozoa</taxon>
        <taxon>Nematoda</taxon>
        <taxon>Enoplea</taxon>
        <taxon>Dorylaimia</taxon>
        <taxon>Mermithida</taxon>
        <taxon>Mermithoidea</taxon>
        <taxon>Mermithidae</taxon>
        <taxon>Romanomermis</taxon>
    </lineage>
</organism>
<name>A0A915I9Z2_ROMCU</name>
<protein>
    <submittedName>
        <fullName evidence="2">Uncharacterized protein</fullName>
    </submittedName>
</protein>
<evidence type="ECO:0000313" key="1">
    <source>
        <dbReference type="Proteomes" id="UP000887565"/>
    </source>
</evidence>
<dbReference type="WBParaSite" id="nRc.2.0.1.t10106-RA">
    <property type="protein sequence ID" value="nRc.2.0.1.t10106-RA"/>
    <property type="gene ID" value="nRc.2.0.1.g10106"/>
</dbReference>
<proteinExistence type="predicted"/>
<reference evidence="2" key="1">
    <citation type="submission" date="2022-11" db="UniProtKB">
        <authorList>
            <consortium name="WormBaseParasite"/>
        </authorList>
    </citation>
    <scope>IDENTIFICATION</scope>
</reference>
<evidence type="ECO:0000313" key="2">
    <source>
        <dbReference type="WBParaSite" id="nRc.2.0.1.t10106-RA"/>
    </source>
</evidence>
<sequence>MTMSHVSTAGTEILLSIIEGGGSKTQAPACSQQAAENPLGYPIKPQDAGVPIDHPPAIAIDPQEAGLANPNPDTNGPPLQNLKRSLPKVELAGPKRRYYAPISTEFG</sequence>
<dbReference type="Proteomes" id="UP000887565">
    <property type="component" value="Unplaced"/>
</dbReference>
<dbReference type="AlphaFoldDB" id="A0A915I9Z2"/>